<keyword evidence="1" id="KW-0812">Transmembrane</keyword>
<dbReference type="EMBL" id="JXJN01007283">
    <property type="status" value="NOT_ANNOTATED_CDS"/>
    <property type="molecule type" value="Genomic_DNA"/>
</dbReference>
<feature type="transmembrane region" description="Helical" evidence="1">
    <location>
        <begin position="80"/>
        <end position="102"/>
    </location>
</feature>
<reference evidence="3" key="1">
    <citation type="submission" date="2015-01" db="EMBL/GenBank/DDBJ databases">
        <authorList>
            <person name="Aksoy S."/>
            <person name="Warren W."/>
            <person name="Wilson R.K."/>
        </authorList>
    </citation>
    <scope>NUCLEOTIDE SEQUENCE [LARGE SCALE GENOMIC DNA]</scope>
    <source>
        <strain evidence="3">IAEA</strain>
    </source>
</reference>
<sequence>MTLVQANKPRGTHMLATVLRYVVAVKLCLLLARDLTAYRHNFVKRLRQYNTETVTNPENLKSPNVGRVMSKIIFISKAQIVVAAASAAITVDMAIGLTYDFMSIEISKRKQFRCKAMQTFASMNVNRSPYNSSSCVYMSLYILNLSTVEVSPHNQSVVRTTQMRANGQISFD</sequence>
<dbReference type="Proteomes" id="UP000092460">
    <property type="component" value="Unassembled WGS sequence"/>
</dbReference>
<keyword evidence="1" id="KW-1133">Transmembrane helix</keyword>
<accession>A0A1B0B1T0</accession>
<organism evidence="2 3">
    <name type="scientific">Glossina palpalis gambiensis</name>
    <dbReference type="NCBI Taxonomy" id="67801"/>
    <lineage>
        <taxon>Eukaryota</taxon>
        <taxon>Metazoa</taxon>
        <taxon>Ecdysozoa</taxon>
        <taxon>Arthropoda</taxon>
        <taxon>Hexapoda</taxon>
        <taxon>Insecta</taxon>
        <taxon>Pterygota</taxon>
        <taxon>Neoptera</taxon>
        <taxon>Endopterygota</taxon>
        <taxon>Diptera</taxon>
        <taxon>Brachycera</taxon>
        <taxon>Muscomorpha</taxon>
        <taxon>Hippoboscoidea</taxon>
        <taxon>Glossinidae</taxon>
        <taxon>Glossina</taxon>
    </lineage>
</organism>
<name>A0A1B0B1T0_9MUSC</name>
<dbReference type="VEuPathDB" id="VectorBase:GPPI016076"/>
<evidence type="ECO:0000313" key="3">
    <source>
        <dbReference type="Proteomes" id="UP000092460"/>
    </source>
</evidence>
<evidence type="ECO:0000256" key="1">
    <source>
        <dbReference type="SAM" id="Phobius"/>
    </source>
</evidence>
<keyword evidence="1" id="KW-0472">Membrane</keyword>
<dbReference type="EnsemblMetazoa" id="GPPI016076-RA">
    <property type="protein sequence ID" value="GPPI016076-PA"/>
    <property type="gene ID" value="GPPI016076"/>
</dbReference>
<evidence type="ECO:0000313" key="2">
    <source>
        <dbReference type="EnsemblMetazoa" id="GPPI016076-PA"/>
    </source>
</evidence>
<keyword evidence="3" id="KW-1185">Reference proteome</keyword>
<protein>
    <submittedName>
        <fullName evidence="2">Uncharacterized protein</fullName>
    </submittedName>
</protein>
<reference evidence="2" key="2">
    <citation type="submission" date="2020-05" db="UniProtKB">
        <authorList>
            <consortium name="EnsemblMetazoa"/>
        </authorList>
    </citation>
    <scope>IDENTIFICATION</scope>
    <source>
        <strain evidence="2">IAEA</strain>
    </source>
</reference>
<dbReference type="AlphaFoldDB" id="A0A1B0B1T0"/>
<proteinExistence type="predicted"/>